<comment type="subunit">
    <text evidence="4">Heterohexamer, formed by a dimer of trimers. The hexameric TusBCD complex contains 2 copies each of TusB, TusC and TusD. The TusBCD complex interacts with TusE.</text>
</comment>
<reference evidence="5 6" key="2">
    <citation type="submission" date="2020-02" db="EMBL/GenBank/DDBJ databases">
        <title>The new genus of Enterobacteriales.</title>
        <authorList>
            <person name="Kim I.S."/>
        </authorList>
    </citation>
    <scope>NUCLEOTIDE SEQUENCE [LARGE SCALE GENOMIC DNA]</scope>
    <source>
        <strain evidence="5 6">SAP-6</strain>
    </source>
</reference>
<dbReference type="HAMAP" id="MF_00389">
    <property type="entry name" value="Thiourid_synth_C"/>
    <property type="match status" value="1"/>
</dbReference>
<sequence>MKRIAFVFTQGPHGGAAGREGLDALLAASALTDEIGVFFIADGVLLLLPQQQPAHILARDFIPTFGVLPIYEIVHYYLCAESLAARGLAGAGGWVLDAEVLPAARWRERLSTFDTILTF</sequence>
<proteinExistence type="inferred from homology"/>
<dbReference type="RefSeq" id="WP_162367221.1">
    <property type="nucleotide sequence ID" value="NZ_WUBS01000012.1"/>
</dbReference>
<dbReference type="NCBIfam" id="NF001238">
    <property type="entry name" value="PRK00211.1"/>
    <property type="match status" value="1"/>
</dbReference>
<gene>
    <name evidence="4 5" type="primary">tusC</name>
    <name evidence="5" type="ORF">GRH90_17405</name>
</gene>
<dbReference type="PANTHER" id="PTHR38780">
    <property type="entry name" value="PROTEIN TUSC"/>
    <property type="match status" value="1"/>
</dbReference>
<dbReference type="SUPFAM" id="SSF75169">
    <property type="entry name" value="DsrEFH-like"/>
    <property type="match status" value="1"/>
</dbReference>
<dbReference type="NCBIfam" id="TIGR03010">
    <property type="entry name" value="sulf_tusC_dsrF"/>
    <property type="match status" value="1"/>
</dbReference>
<comment type="subcellular location">
    <subcellularLocation>
        <location evidence="4">Cytoplasm</location>
    </subcellularLocation>
</comment>
<evidence type="ECO:0000256" key="1">
    <source>
        <dbReference type="ARBA" id="ARBA00005996"/>
    </source>
</evidence>
<dbReference type="Pfam" id="PF02635">
    <property type="entry name" value="DsrE"/>
    <property type="match status" value="1"/>
</dbReference>
<protein>
    <recommendedName>
        <fullName evidence="4">Protein TusC</fullName>
    </recommendedName>
    <alternativeName>
        <fullName evidence="4">tRNA 2-thiouridine synthesizing protein C</fullName>
    </alternativeName>
</protein>
<organism evidence="5 6">
    <name type="scientific">Acerihabitans arboris</name>
    <dbReference type="NCBI Taxonomy" id="2691583"/>
    <lineage>
        <taxon>Bacteria</taxon>
        <taxon>Pseudomonadati</taxon>
        <taxon>Pseudomonadota</taxon>
        <taxon>Gammaproteobacteria</taxon>
        <taxon>Enterobacterales</taxon>
        <taxon>Pectobacteriaceae</taxon>
        <taxon>Acerihabitans</taxon>
    </lineage>
</organism>
<evidence type="ECO:0000313" key="5">
    <source>
        <dbReference type="EMBL" id="NDL64513.1"/>
    </source>
</evidence>
<keyword evidence="6" id="KW-1185">Reference proteome</keyword>
<name>A0A845SH98_9GAMM</name>
<comment type="caution">
    <text evidence="5">The sequence shown here is derived from an EMBL/GenBank/DDBJ whole genome shotgun (WGS) entry which is preliminary data.</text>
</comment>
<evidence type="ECO:0000256" key="2">
    <source>
        <dbReference type="ARBA" id="ARBA00022490"/>
    </source>
</evidence>
<dbReference type="GO" id="GO:0016740">
    <property type="term" value="F:transferase activity"/>
    <property type="evidence" value="ECO:0007669"/>
    <property type="project" value="UniProtKB-KW"/>
</dbReference>
<dbReference type="InterPro" id="IPR027396">
    <property type="entry name" value="DsrEFH-like"/>
</dbReference>
<comment type="function">
    <text evidence="4">Part of a sulfur-relay system required for 2-thiolation of 5-methylaminomethyl-2-thiouridine (mnm(5)s(2)U) at tRNA wobble positions.</text>
</comment>
<keyword evidence="3 4" id="KW-0819">tRNA processing</keyword>
<reference evidence="5 6" key="1">
    <citation type="submission" date="2019-12" db="EMBL/GenBank/DDBJ databases">
        <authorList>
            <person name="Lee S.D."/>
        </authorList>
    </citation>
    <scope>NUCLEOTIDE SEQUENCE [LARGE SCALE GENOMIC DNA]</scope>
    <source>
        <strain evidence="5 6">SAP-6</strain>
    </source>
</reference>
<dbReference type="InterPro" id="IPR017462">
    <property type="entry name" value="Sulphur_relay_TusC/DsrF"/>
</dbReference>
<dbReference type="InterPro" id="IPR003787">
    <property type="entry name" value="Sulphur_relay_DsrE/F-like"/>
</dbReference>
<evidence type="ECO:0000256" key="3">
    <source>
        <dbReference type="ARBA" id="ARBA00022694"/>
    </source>
</evidence>
<dbReference type="PANTHER" id="PTHR38780:SF1">
    <property type="entry name" value="PROTEIN TUSC"/>
    <property type="match status" value="1"/>
</dbReference>
<accession>A0A845SH98</accession>
<dbReference type="GO" id="GO:0008033">
    <property type="term" value="P:tRNA processing"/>
    <property type="evidence" value="ECO:0007669"/>
    <property type="project" value="UniProtKB-UniRule"/>
</dbReference>
<evidence type="ECO:0000313" key="6">
    <source>
        <dbReference type="Proteomes" id="UP000461443"/>
    </source>
</evidence>
<keyword evidence="2 4" id="KW-0963">Cytoplasm</keyword>
<comment type="similarity">
    <text evidence="1 4">Belongs to the DsrF/TusC family.</text>
</comment>
<keyword evidence="5" id="KW-0808">Transferase</keyword>
<dbReference type="Gene3D" id="3.40.1260.10">
    <property type="entry name" value="DsrEFH-like"/>
    <property type="match status" value="1"/>
</dbReference>
<dbReference type="AlphaFoldDB" id="A0A845SH98"/>
<dbReference type="Proteomes" id="UP000461443">
    <property type="component" value="Unassembled WGS sequence"/>
</dbReference>
<dbReference type="EMBL" id="WUBS01000012">
    <property type="protein sequence ID" value="NDL64513.1"/>
    <property type="molecule type" value="Genomic_DNA"/>
</dbReference>
<evidence type="ECO:0000256" key="4">
    <source>
        <dbReference type="HAMAP-Rule" id="MF_00389"/>
    </source>
</evidence>
<dbReference type="InterPro" id="IPR037450">
    <property type="entry name" value="Sulphur_relay_TusC"/>
</dbReference>
<dbReference type="GO" id="GO:0005737">
    <property type="term" value="C:cytoplasm"/>
    <property type="evidence" value="ECO:0007669"/>
    <property type="project" value="UniProtKB-SubCell"/>
</dbReference>